<geneLocation type="plasmid" evidence="2 3">
    <name>pGspE55-1</name>
</geneLocation>
<evidence type="ECO:0000256" key="1">
    <source>
        <dbReference type="SAM" id="SignalP"/>
    </source>
</evidence>
<protein>
    <recommendedName>
        <fullName evidence="4">Ig-like domain-containing protein</fullName>
    </recommendedName>
</protein>
<organism evidence="2 3">
    <name type="scientific">Geobacillus subterraneus</name>
    <dbReference type="NCBI Taxonomy" id="129338"/>
    <lineage>
        <taxon>Bacteria</taxon>
        <taxon>Bacillati</taxon>
        <taxon>Bacillota</taxon>
        <taxon>Bacilli</taxon>
        <taxon>Bacillales</taxon>
        <taxon>Anoxybacillaceae</taxon>
        <taxon>Geobacillus</taxon>
    </lineage>
</organism>
<keyword evidence="2" id="KW-0614">Plasmid</keyword>
<feature type="chain" id="PRO_5025462074" description="Ig-like domain-containing protein" evidence="1">
    <location>
        <begin position="26"/>
        <end position="982"/>
    </location>
</feature>
<evidence type="ECO:0000313" key="3">
    <source>
        <dbReference type="Proteomes" id="UP000501421"/>
    </source>
</evidence>
<evidence type="ECO:0008006" key="4">
    <source>
        <dbReference type="Google" id="ProtNLM"/>
    </source>
</evidence>
<dbReference type="Proteomes" id="UP000501421">
    <property type="component" value="Plasmid pGspE55-1"/>
</dbReference>
<gene>
    <name evidence="2" type="ORF">GsuE55_37760</name>
</gene>
<proteinExistence type="predicted"/>
<accession>A0A679FS16</accession>
<dbReference type="EMBL" id="AP022558">
    <property type="protein sequence ID" value="BBW98943.1"/>
    <property type="molecule type" value="Genomic_DNA"/>
</dbReference>
<dbReference type="NCBIfam" id="NF047340">
    <property type="entry name" value="Athe_2463_dom"/>
    <property type="match status" value="1"/>
</dbReference>
<feature type="signal peptide" evidence="1">
    <location>
        <begin position="1"/>
        <end position="25"/>
    </location>
</feature>
<dbReference type="RefSeq" id="WP_172418915.1">
    <property type="nucleotide sequence ID" value="NZ_AP022558.1"/>
</dbReference>
<keyword evidence="1" id="KW-0732">Signal</keyword>
<evidence type="ECO:0000313" key="2">
    <source>
        <dbReference type="EMBL" id="BBW98943.1"/>
    </source>
</evidence>
<name>A0A679FS16_9BACL</name>
<sequence length="982" mass="112804">MKRVRVCLVVCGLLFGLLSMEKVYAAGFGENKKTIKHYDGRTTMTGAPTYITFNPDYRTKDGKQSPQYRFYGGDKKFWEDFHWNEFHWYTIVPPKNPTADQQNMKKMLENNQDELGCNGRYLVSSSDCNLKKGRQDPRTRVYMGDNSGTTLITVGPYKGKHYEWRYLGYTPDGEPVDNPFFPDDYATTDTKWYTRKWVNFEQIASMGYMEKTDYDYRALSKRIQWIKEKLLPANPGLINPKKSLEENAEYYARVFSFRSDPDISTGIVTGWHNTNGSLRYVSFAMKKPIKPNLRLVEYDIYLKTDVDGDGDQDLKLIATAKRDPNDDDDIEETKKVLYNKVSRGQTYVFVAKVKNMKTGANHDTTYRPITLDHMYAFDEDALQFNDYSVVFEGAQGAKPTTPKTTIKYGETVEFRWEYTVPYTPQKKILMGASIPIGFFEKGDNIYRGDDKSEFLFDIEQEDIGLVNRIELVDVATGDVADAVIPNHTYTMRYYVKKYKGNMPVGDAKRPDKNPFASIDATVSDQVTTEKGFKDQRATQTLKKAGDVVRIEVPNAVTPKGPCVFTRVVLNAKHRTNGQSTDYSNDGPIEKRICTEINISVKGFQVKPQGIRLPYNQSSSREDLSFSFTVTNYNLEGQAKDIPFVIYKEGSVLYRGSVLVPPNKPTTYHVAVPNVSLSTGDEVFQIEVNYPNPTRKWVEYLRDGSDPYKDNVAKNTITVQKNEKPYAVCKLNHTRNTWKTTYSLYQWDGTRVYYWVPGWWEYDSKGRKVKWHSGYWDSYCRLNWTKSWTETRSHYEEYRVEHIYFRSKLTEDTAGGWVDVLQGGVAKVKAGYGFEMKIVVKYETTTRRLAPSPWTSDCSGLSVSPGWSENQAPRVVTLTMPYTDKSGEPVHYNLTPTSVSGSWDDQTITYELPLRKTFNGESARTIYVNDRAKDGVYMMQLDTMPFYGTYDKPAVNKQMCERIMIPLRIAGAYTDDLKTHITQ</sequence>
<reference evidence="3" key="1">
    <citation type="journal article" date="2020" name="Microbiol. Resour. Announc.">
        <title>Complete Genome Sequence of Geobacillus sp. Strain E55-1, Isolated from Mine Geyser in Japan.</title>
        <authorList>
            <person name="Miyazaki K."/>
            <person name="Hase E."/>
            <person name="Tokito N."/>
        </authorList>
    </citation>
    <scope>NUCLEOTIDE SEQUENCE [LARGE SCALE GENOMIC DNA]</scope>
    <source>
        <strain evidence="3">E55-1</strain>
        <plasmid evidence="3">pGspE55-1</plasmid>
    </source>
</reference>
<keyword evidence="3" id="KW-1185">Reference proteome</keyword>
<dbReference type="AlphaFoldDB" id="A0A679FS16"/>